<dbReference type="Gene3D" id="1.10.3720.10">
    <property type="entry name" value="MetI-like"/>
    <property type="match status" value="2"/>
</dbReference>
<evidence type="ECO:0000256" key="6">
    <source>
        <dbReference type="ARBA" id="ARBA00023136"/>
    </source>
</evidence>
<proteinExistence type="predicted"/>
<evidence type="ECO:0000256" key="4">
    <source>
        <dbReference type="ARBA" id="ARBA00022692"/>
    </source>
</evidence>
<feature type="transmembrane region" description="Helical" evidence="8">
    <location>
        <begin position="358"/>
        <end position="377"/>
    </location>
</feature>
<feature type="transmembrane region" description="Helical" evidence="8">
    <location>
        <begin position="70"/>
        <end position="94"/>
    </location>
</feature>
<feature type="transmembrane region" description="Helical" evidence="8">
    <location>
        <begin position="12"/>
        <end position="30"/>
    </location>
</feature>
<dbReference type="InterPro" id="IPR050809">
    <property type="entry name" value="UgpAE/MalFG_permease"/>
</dbReference>
<feature type="transmembrane region" description="Helical" evidence="8">
    <location>
        <begin position="483"/>
        <end position="505"/>
    </location>
</feature>
<keyword evidence="2" id="KW-0813">Transport</keyword>
<keyword evidence="9" id="KW-0762">Sugar transport</keyword>
<feature type="transmembrane region" description="Helical" evidence="8">
    <location>
        <begin position="106"/>
        <end position="127"/>
    </location>
</feature>
<dbReference type="Proteomes" id="UP001183629">
    <property type="component" value="Unassembled WGS sequence"/>
</dbReference>
<dbReference type="GO" id="GO:0005886">
    <property type="term" value="C:plasma membrane"/>
    <property type="evidence" value="ECO:0007669"/>
    <property type="project" value="UniProtKB-SubCell"/>
</dbReference>
<dbReference type="RefSeq" id="WP_310408202.1">
    <property type="nucleotide sequence ID" value="NZ_JAVDYC010000001.1"/>
</dbReference>
<feature type="transmembrane region" description="Helical" evidence="8">
    <location>
        <begin position="427"/>
        <end position="444"/>
    </location>
</feature>
<evidence type="ECO:0000256" key="3">
    <source>
        <dbReference type="ARBA" id="ARBA00022475"/>
    </source>
</evidence>
<feature type="transmembrane region" description="Helical" evidence="8">
    <location>
        <begin position="181"/>
        <end position="200"/>
    </location>
</feature>
<feature type="transmembrane region" description="Helical" evidence="8">
    <location>
        <begin position="324"/>
        <end position="346"/>
    </location>
</feature>
<accession>A0AAE4CSS8</accession>
<comment type="caution">
    <text evidence="9">The sequence shown here is derived from an EMBL/GenBank/DDBJ whole genome shotgun (WGS) entry which is preliminary data.</text>
</comment>
<feature type="transmembrane region" description="Helical" evidence="8">
    <location>
        <begin position="397"/>
        <end position="415"/>
    </location>
</feature>
<keyword evidence="6 8" id="KW-0472">Membrane</keyword>
<feature type="compositionally biased region" description="Pro residues" evidence="7">
    <location>
        <begin position="536"/>
        <end position="575"/>
    </location>
</feature>
<feature type="transmembrane region" description="Helical" evidence="8">
    <location>
        <begin position="236"/>
        <end position="260"/>
    </location>
</feature>
<keyword evidence="5 8" id="KW-1133">Transmembrane helix</keyword>
<feature type="transmembrane region" description="Helical" evidence="8">
    <location>
        <begin position="147"/>
        <end position="169"/>
    </location>
</feature>
<keyword evidence="10" id="KW-1185">Reference proteome</keyword>
<keyword evidence="3" id="KW-1003">Cell membrane</keyword>
<dbReference type="InterPro" id="IPR035906">
    <property type="entry name" value="MetI-like_sf"/>
</dbReference>
<evidence type="ECO:0000313" key="10">
    <source>
        <dbReference type="Proteomes" id="UP001183629"/>
    </source>
</evidence>
<name>A0AAE4CSS8_9ACTN</name>
<evidence type="ECO:0000256" key="7">
    <source>
        <dbReference type="SAM" id="MobiDB-lite"/>
    </source>
</evidence>
<evidence type="ECO:0000256" key="1">
    <source>
        <dbReference type="ARBA" id="ARBA00004651"/>
    </source>
</evidence>
<feature type="region of interest" description="Disordered" evidence="7">
    <location>
        <begin position="515"/>
        <end position="586"/>
    </location>
</feature>
<gene>
    <name evidence="9" type="ORF">J2S44_000304</name>
</gene>
<reference evidence="9 10" key="1">
    <citation type="submission" date="2023-07" db="EMBL/GenBank/DDBJ databases">
        <title>Sequencing the genomes of 1000 actinobacteria strains.</title>
        <authorList>
            <person name="Klenk H.-P."/>
        </authorList>
    </citation>
    <scope>NUCLEOTIDE SEQUENCE [LARGE SCALE GENOMIC DNA]</scope>
    <source>
        <strain evidence="9 10">DSM 44711</strain>
    </source>
</reference>
<organism evidence="9 10">
    <name type="scientific">Catenuloplanes niger</name>
    <dbReference type="NCBI Taxonomy" id="587534"/>
    <lineage>
        <taxon>Bacteria</taxon>
        <taxon>Bacillati</taxon>
        <taxon>Actinomycetota</taxon>
        <taxon>Actinomycetes</taxon>
        <taxon>Micromonosporales</taxon>
        <taxon>Micromonosporaceae</taxon>
        <taxon>Catenuloplanes</taxon>
    </lineage>
</organism>
<keyword evidence="4 8" id="KW-0812">Transmembrane</keyword>
<dbReference type="PANTHER" id="PTHR43227:SF8">
    <property type="entry name" value="DIACETYLCHITOBIOSE UPTAKE SYSTEM PERMEASE PROTEIN DASB"/>
    <property type="match status" value="1"/>
</dbReference>
<evidence type="ECO:0000256" key="8">
    <source>
        <dbReference type="SAM" id="Phobius"/>
    </source>
</evidence>
<feature type="transmembrane region" description="Helical" evidence="8">
    <location>
        <begin position="281"/>
        <end position="304"/>
    </location>
</feature>
<sequence>MTTPPVRTARPIGLVLVVPALLALLAGYVVPGARTLWTSFQRVSVLRDGDEFTGFDNYSRVAELGFFRGLGFALAIAVLPVLAACVLAPALAWLAHRAGTPGRLAVRLGLVLPMVIVTPAGLALAWRASTRGGALTEPLSAQLFVGLVVWLTLFGLLVGVGVTLFLAALRRGGTGRPVRAVAVTGLVTGLAVVAYTMQAWTYPAVLTGGGPDEATITPMQTVYDAGFRRLDLGVGAAGGTVLALLLGLLGLAAVAVLVAGRARVDVVGPRTGVRPTAPLPLAGALVLLAVVLAVAGYALWPWLFPEWDGAGPAPLEGVGSAFNTWVPPLVTTVDGVVLAAFAGFGIGALRPFGDRSELLLFVFAPWLFVGTGPFSMVHFQTLNDLDLIGTMPALLPPAHLSIPALVVFTLLFRGLAEARPGNPARTLLPALPMVAVVGGITYVTQTQDAYWQTITVFEPERMPLPAAAIAAGNAGAFGGAASLALPVAAVVLFALVLAALQVLYLDRLSIRTTPAAEPWPATPPGPGRPFGHPPVAGYPPPSGYQPPPGYQPVPGSPPPPGYPPVPGYQPPPGSSAPPGGAGSGTG</sequence>
<dbReference type="SUPFAM" id="SSF161098">
    <property type="entry name" value="MetI-like"/>
    <property type="match status" value="1"/>
</dbReference>
<protein>
    <submittedName>
        <fullName evidence="9">ABC-type sugar transport system permease subunit</fullName>
    </submittedName>
</protein>
<comment type="subcellular location">
    <subcellularLocation>
        <location evidence="1">Cell membrane</location>
        <topology evidence="1">Multi-pass membrane protein</topology>
    </subcellularLocation>
</comment>
<dbReference type="EMBL" id="JAVDYC010000001">
    <property type="protein sequence ID" value="MDR7320054.1"/>
    <property type="molecule type" value="Genomic_DNA"/>
</dbReference>
<evidence type="ECO:0000256" key="5">
    <source>
        <dbReference type="ARBA" id="ARBA00022989"/>
    </source>
</evidence>
<evidence type="ECO:0000256" key="2">
    <source>
        <dbReference type="ARBA" id="ARBA00022448"/>
    </source>
</evidence>
<evidence type="ECO:0000313" key="9">
    <source>
        <dbReference type="EMBL" id="MDR7320054.1"/>
    </source>
</evidence>
<dbReference type="PANTHER" id="PTHR43227">
    <property type="entry name" value="BLL4140 PROTEIN"/>
    <property type="match status" value="1"/>
</dbReference>
<dbReference type="AlphaFoldDB" id="A0AAE4CSS8"/>